<gene>
    <name evidence="2" type="ORF">H3H32_18205</name>
</gene>
<evidence type="ECO:0000313" key="2">
    <source>
        <dbReference type="EMBL" id="QMW06680.1"/>
    </source>
</evidence>
<keyword evidence="3" id="KW-1185">Reference proteome</keyword>
<protein>
    <recommendedName>
        <fullName evidence="1">Pyrrolo-quinoline quinone repeat domain-containing protein</fullName>
    </recommendedName>
</protein>
<dbReference type="AlphaFoldDB" id="A0A7G5H6D8"/>
<organism evidence="2 3">
    <name type="scientific">Spirosoma foliorum</name>
    <dbReference type="NCBI Taxonomy" id="2710596"/>
    <lineage>
        <taxon>Bacteria</taxon>
        <taxon>Pseudomonadati</taxon>
        <taxon>Bacteroidota</taxon>
        <taxon>Cytophagia</taxon>
        <taxon>Cytophagales</taxon>
        <taxon>Cytophagaceae</taxon>
        <taxon>Spirosoma</taxon>
    </lineage>
</organism>
<feature type="domain" description="Pyrrolo-quinoline quinone repeat" evidence="1">
    <location>
        <begin position="24"/>
        <end position="86"/>
    </location>
</feature>
<dbReference type="Pfam" id="PF01011">
    <property type="entry name" value="PQQ"/>
    <property type="match status" value="1"/>
</dbReference>
<sequence length="88" mass="9877">MGIALMGLKGIGPRIDQPATDSNWPQYRGRPDQSKFVNLSQIRKQNVSQLKVAWHYPTSDKVEYLFNPIIVDGVMYLLAKNNSLVACA</sequence>
<proteinExistence type="predicted"/>
<reference evidence="2 3" key="1">
    <citation type="submission" date="2020-07" db="EMBL/GenBank/DDBJ databases">
        <title>Spirosoma foliorum sp. nov., isolated from the leaves on the Nejang mountain Korea, Republic of.</title>
        <authorList>
            <person name="Ho H."/>
            <person name="Lee Y.-J."/>
            <person name="Nurcahyanto D.-A."/>
            <person name="Kim S.-G."/>
        </authorList>
    </citation>
    <scope>NUCLEOTIDE SEQUENCE [LARGE SCALE GENOMIC DNA]</scope>
    <source>
        <strain evidence="2 3">PL0136</strain>
    </source>
</reference>
<dbReference type="RefSeq" id="WP_182464076.1">
    <property type="nucleotide sequence ID" value="NZ_CP059732.1"/>
</dbReference>
<dbReference type="Proteomes" id="UP000515369">
    <property type="component" value="Chromosome"/>
</dbReference>
<accession>A0A7G5H6D8</accession>
<dbReference type="EMBL" id="CP059732">
    <property type="protein sequence ID" value="QMW06680.1"/>
    <property type="molecule type" value="Genomic_DNA"/>
</dbReference>
<dbReference type="SUPFAM" id="SSF50998">
    <property type="entry name" value="Quinoprotein alcohol dehydrogenase-like"/>
    <property type="match status" value="1"/>
</dbReference>
<evidence type="ECO:0000259" key="1">
    <source>
        <dbReference type="Pfam" id="PF01011"/>
    </source>
</evidence>
<evidence type="ECO:0000313" key="3">
    <source>
        <dbReference type="Proteomes" id="UP000515369"/>
    </source>
</evidence>
<dbReference type="InterPro" id="IPR011047">
    <property type="entry name" value="Quinoprotein_ADH-like_sf"/>
</dbReference>
<dbReference type="KEGG" id="sfol:H3H32_18205"/>
<name>A0A7G5H6D8_9BACT</name>
<dbReference type="Gene3D" id="2.140.10.10">
    <property type="entry name" value="Quinoprotein alcohol dehydrogenase-like superfamily"/>
    <property type="match status" value="1"/>
</dbReference>
<dbReference type="InterPro" id="IPR002372">
    <property type="entry name" value="PQQ_rpt_dom"/>
</dbReference>